<dbReference type="Proteomes" id="UP000193560">
    <property type="component" value="Unassembled WGS sequence"/>
</dbReference>
<dbReference type="HAMAP" id="MF_03105">
    <property type="entry name" value="Mdm34"/>
    <property type="match status" value="1"/>
</dbReference>
<reference evidence="13 14" key="1">
    <citation type="submission" date="2016-07" db="EMBL/GenBank/DDBJ databases">
        <title>Pervasive Adenine N6-methylation of Active Genes in Fungi.</title>
        <authorList>
            <consortium name="DOE Joint Genome Institute"/>
            <person name="Mondo S.J."/>
            <person name="Dannebaum R.O."/>
            <person name="Kuo R.C."/>
            <person name="Labutti K."/>
            <person name="Haridas S."/>
            <person name="Kuo A."/>
            <person name="Salamov A."/>
            <person name="Ahrendt S.R."/>
            <person name="Lipzen A."/>
            <person name="Sullivan W."/>
            <person name="Andreopoulos W.B."/>
            <person name="Clum A."/>
            <person name="Lindquist E."/>
            <person name="Daum C."/>
            <person name="Ramamoorthy G.K."/>
            <person name="Gryganskyi A."/>
            <person name="Culley D."/>
            <person name="Magnuson J.K."/>
            <person name="James T.Y."/>
            <person name="O'Malley M.A."/>
            <person name="Stajich J.E."/>
            <person name="Spatafora J.W."/>
            <person name="Visel A."/>
            <person name="Grigoriev I.V."/>
        </authorList>
    </citation>
    <scope>NUCLEOTIDE SEQUENCE [LARGE SCALE GENOMIC DNA]</scope>
    <source>
        <strain evidence="13 14">NRRL 1336</strain>
    </source>
</reference>
<comment type="similarity">
    <text evidence="10">Belongs to the MDM34 family.</text>
</comment>
<protein>
    <recommendedName>
        <fullName evidence="10">Mitochondrial distribution and morphology protein 34</fullName>
    </recommendedName>
</protein>
<keyword evidence="6" id="KW-0445">Lipid transport</keyword>
<comment type="subcellular location">
    <subcellularLocation>
        <location evidence="1">Membrane</location>
    </subcellularLocation>
    <subcellularLocation>
        <location evidence="10">Mitochondrion outer membrane</location>
        <topology evidence="10">Multi-pass membrane protein</topology>
    </subcellularLocation>
    <text evidence="10">The ERMES/MDM complex localizes to a few discrete foci (around 10 per single cell), that represent mitochondria-endoplasmic reticulum junctions. These foci are often found next to mtDNA nucleoids.</text>
</comment>
<dbReference type="OrthoDB" id="17927at2759"/>
<dbReference type="PANTHER" id="PTHR28185">
    <property type="entry name" value="MITOCHONDRIAL DISTRIBUTION AND MORPHOLOGY PROTEIN 34"/>
    <property type="match status" value="1"/>
</dbReference>
<dbReference type="PROSITE" id="PS51847">
    <property type="entry name" value="SMP"/>
    <property type="match status" value="1"/>
</dbReference>
<keyword evidence="14" id="KW-1185">Reference proteome</keyword>
<dbReference type="GO" id="GO:0015914">
    <property type="term" value="P:phospholipid transport"/>
    <property type="evidence" value="ECO:0007669"/>
    <property type="project" value="TreeGrafter"/>
</dbReference>
<keyword evidence="8 10" id="KW-0496">Mitochondrion</keyword>
<evidence type="ECO:0000313" key="14">
    <source>
        <dbReference type="Proteomes" id="UP000193560"/>
    </source>
</evidence>
<dbReference type="GO" id="GO:1990456">
    <property type="term" value="P:mitochondrion-endoplasmic reticulum membrane tethering"/>
    <property type="evidence" value="ECO:0007669"/>
    <property type="project" value="TreeGrafter"/>
</dbReference>
<comment type="domain">
    <text evidence="10">Lacks alpha-helical transmembrane segments, suggesting that it resides in the membrane via beta-sheet conformations similar to those predicted for other outer membrane proteins and porin.</text>
</comment>
<dbReference type="InterPro" id="IPR031468">
    <property type="entry name" value="SMP_LBD"/>
</dbReference>
<evidence type="ECO:0000256" key="2">
    <source>
        <dbReference type="ARBA" id="ARBA00022448"/>
    </source>
</evidence>
<dbReference type="STRING" id="90262.A0A1X2IQF0"/>
<evidence type="ECO:0000256" key="9">
    <source>
        <dbReference type="ARBA" id="ARBA00023136"/>
    </source>
</evidence>
<dbReference type="EMBL" id="MCGE01000006">
    <property type="protein sequence ID" value="ORZ20502.1"/>
    <property type="molecule type" value="Genomic_DNA"/>
</dbReference>
<evidence type="ECO:0000256" key="3">
    <source>
        <dbReference type="ARBA" id="ARBA00022452"/>
    </source>
</evidence>
<dbReference type="InterPro" id="IPR058825">
    <property type="entry name" value="MDM34_N"/>
</dbReference>
<dbReference type="CDD" id="cd21673">
    <property type="entry name" value="SMP_Mdm34"/>
    <property type="match status" value="1"/>
</dbReference>
<feature type="compositionally biased region" description="Polar residues" evidence="11">
    <location>
        <begin position="235"/>
        <end position="254"/>
    </location>
</feature>
<dbReference type="GO" id="GO:0008289">
    <property type="term" value="F:lipid binding"/>
    <property type="evidence" value="ECO:0007669"/>
    <property type="project" value="UniProtKB-KW"/>
</dbReference>
<evidence type="ECO:0000256" key="11">
    <source>
        <dbReference type="SAM" id="MobiDB-lite"/>
    </source>
</evidence>
<evidence type="ECO:0000256" key="10">
    <source>
        <dbReference type="HAMAP-Rule" id="MF_03105"/>
    </source>
</evidence>
<dbReference type="PANTHER" id="PTHR28185:SF1">
    <property type="entry name" value="MITOCHONDRIAL DISTRIBUTION AND MORPHOLOGY PROTEIN 34"/>
    <property type="match status" value="1"/>
</dbReference>
<keyword evidence="5 10" id="KW-1000">Mitochondrion outer membrane</keyword>
<dbReference type="AlphaFoldDB" id="A0A1X2IQF0"/>
<gene>
    <name evidence="10" type="primary">MDM34</name>
    <name evidence="13" type="ORF">BCR42DRAFT_408909</name>
</gene>
<comment type="caution">
    <text evidence="13">The sequence shown here is derived from an EMBL/GenBank/DDBJ whole genome shotgun (WGS) entry which is preliminary data.</text>
</comment>
<evidence type="ECO:0000256" key="7">
    <source>
        <dbReference type="ARBA" id="ARBA00023121"/>
    </source>
</evidence>
<evidence type="ECO:0000256" key="1">
    <source>
        <dbReference type="ARBA" id="ARBA00004370"/>
    </source>
</evidence>
<evidence type="ECO:0000256" key="4">
    <source>
        <dbReference type="ARBA" id="ARBA00022692"/>
    </source>
</evidence>
<keyword evidence="4 10" id="KW-0812">Transmembrane</keyword>
<dbReference type="GO" id="GO:0032865">
    <property type="term" value="C:ERMES complex"/>
    <property type="evidence" value="ECO:0007669"/>
    <property type="project" value="UniProtKB-UniRule"/>
</dbReference>
<proteinExistence type="inferred from homology"/>
<keyword evidence="7" id="KW-0446">Lipid-binding</keyword>
<evidence type="ECO:0000256" key="6">
    <source>
        <dbReference type="ARBA" id="ARBA00023055"/>
    </source>
</evidence>
<dbReference type="Pfam" id="PF26545">
    <property type="entry name" value="Mdm34_N"/>
    <property type="match status" value="1"/>
</dbReference>
<evidence type="ECO:0000313" key="13">
    <source>
        <dbReference type="EMBL" id="ORZ20502.1"/>
    </source>
</evidence>
<keyword evidence="2" id="KW-0813">Transport</keyword>
<name>A0A1X2IQF0_9FUNG</name>
<keyword evidence="3 10" id="KW-1134">Transmembrane beta strand</keyword>
<keyword evidence="9 10" id="KW-0472">Membrane</keyword>
<comment type="function">
    <text evidence="10">Component of the ERMES/MDM complex, which serves as a molecular tether to connect the endoplasmic reticulum (ER) and mitochondria. Components of this complex are involved in the control of mitochondrial shape and protein biogenesis, and function in nonvesicular lipid trafficking between the ER and mitochondria. MDM34 is required for the interaction of the ER-resident membrane protein MMM1 and the outer mitochondrial membrane-resident beta-barrel protein MDM10.</text>
</comment>
<evidence type="ECO:0000256" key="8">
    <source>
        <dbReference type="ARBA" id="ARBA00023128"/>
    </source>
</evidence>
<evidence type="ECO:0000259" key="12">
    <source>
        <dbReference type="PROSITE" id="PS51847"/>
    </source>
</evidence>
<sequence length="485" mass="55172">MSFQFNWPDFDPIFHAEAKQQLETALNKEKKSKHIADHIFVKELNMGSKPPELEILEICELSTDYFRGIFKLTYCGDAFIELKTKIQANPLHSPSSPHHERPYYQPLLPSYSRPSMVTAAQSLVIPMLLRISDVRLNGIIVLSVSATKGITLVFKNDALESLLVSSTFDIVPSIKSFLQQQIESQLRTFLQDTFPLVVHEYSLRHINDQHQQQQQTRARLSSIQQQQQQNRKHNVTASCGSSVNSDTTTTIPELTSSFSDRYSDTSSECISYDDGDNNFFADTPPPVNEFSQLKSEDKIYLSPIMTTSQNPTSLNRKNVSPPSIATTNISDYDTHTLSADHHQHRYDSSFTSLPPSNTGSFIQRRHSCVYQQENFDDDDDSNVTNTSDQRIHYLDDKTPVTPTLFINQPILITTTDDRGSHGLIQQMADISVSSHTLAIDTDNRNNISRNTFLIHKTTMMADNTIGNRHHQRKKIPKRRIIKWNA</sequence>
<organism evidence="13 14">
    <name type="scientific">Absidia repens</name>
    <dbReference type="NCBI Taxonomy" id="90262"/>
    <lineage>
        <taxon>Eukaryota</taxon>
        <taxon>Fungi</taxon>
        <taxon>Fungi incertae sedis</taxon>
        <taxon>Mucoromycota</taxon>
        <taxon>Mucoromycotina</taxon>
        <taxon>Mucoromycetes</taxon>
        <taxon>Mucorales</taxon>
        <taxon>Cunninghamellaceae</taxon>
        <taxon>Absidia</taxon>
    </lineage>
</organism>
<feature type="domain" description="SMP-LTD" evidence="12">
    <location>
        <begin position="1"/>
        <end position="203"/>
    </location>
</feature>
<feature type="region of interest" description="Disordered" evidence="11">
    <location>
        <begin position="208"/>
        <end position="257"/>
    </location>
</feature>
<accession>A0A1X2IQF0</accession>
<dbReference type="InterPro" id="IPR027536">
    <property type="entry name" value="MDM34"/>
</dbReference>
<comment type="subunit">
    <text evidence="10">Component of the ER-mitochondria encounter structure (ERMES) or MDM complex, composed of MMM1, MDM10, MDM12 and MDM34.</text>
</comment>
<dbReference type="GO" id="GO:0007005">
    <property type="term" value="P:mitochondrion organization"/>
    <property type="evidence" value="ECO:0007669"/>
    <property type="project" value="InterPro"/>
</dbReference>
<evidence type="ECO:0000256" key="5">
    <source>
        <dbReference type="ARBA" id="ARBA00022787"/>
    </source>
</evidence>